<comment type="caution">
    <text evidence="4">The sequence shown here is derived from an EMBL/GenBank/DDBJ whole genome shotgun (WGS) entry which is preliminary data.</text>
</comment>
<evidence type="ECO:0000256" key="1">
    <source>
        <dbReference type="ARBA" id="ARBA00060888"/>
    </source>
</evidence>
<keyword evidence="2" id="KW-0067">ATP-binding</keyword>
<dbReference type="InterPro" id="IPR013815">
    <property type="entry name" value="ATP_grasp_subdomain_1"/>
</dbReference>
<dbReference type="AlphaFoldDB" id="A0A6N7YLX0"/>
<sequence>MPFTGEPREPSPSARSAVERLITPRSVVVVGGSTRPEALGNRVLRGLIDGGFDGEIHVLGRRAATIHGLPCVTSFDDLPDGIDLALLTMPSAQLGDVVDSCVAHHVGAAVCFASGFAELGEEGSRHQEELGRRARTGGLRLLGPNCFGLLNTVGRLSALLAPMPPTPVPGPGHGPGVAIIAQSGGIGTLVAGGLGGRGVPVSHLIATGNEADLGLADLLEYLADDEHTAAFAVYAEQIREPGRFLRAVRIAQDRRKAVVLLHPGRSDRARVAVQSHTGALAGDHSLMATVARRAGAVVVDTTEELVDLAQLLLRFPAPPAKGAGVITQSGAICAIVTDAAQTLGLDLPELTPESGDQVRNPLDLGTGSISDPMIIGKAAERILTDPAIGSLLVSNPDAQDPLDSVWLESIVPLLAGSAKPIVYVSQNEAEPPPGFHRLLLDHKVVFHRSPERALRALARATEAGARRAIGRREPGALTPAPSLATGVQPEWIGKQLLRQIGIPVPEGSLARTPDEAVEIAERIGYPVVAKIQSAALSHKTDVGGVVLSIADADEVRAAWARLHSGIARVRPGLAVDGVLIERMSAPGLELVIGAKRDPRWGPVVMVGAGGVLVEVLEDIRLLPADLPESALAEEMLRLKAARILRGYRGGAPADIAAAAHVAALVGDLVLARPEITEIDINPLIVFPEGHGVIALDALVTTADLG</sequence>
<dbReference type="GO" id="GO:0046872">
    <property type="term" value="F:metal ion binding"/>
    <property type="evidence" value="ECO:0007669"/>
    <property type="project" value="InterPro"/>
</dbReference>
<dbReference type="Pfam" id="PF13549">
    <property type="entry name" value="ATP-grasp_5"/>
    <property type="match status" value="1"/>
</dbReference>
<evidence type="ECO:0000313" key="4">
    <source>
        <dbReference type="EMBL" id="MTD53032.1"/>
    </source>
</evidence>
<name>A0A6N7YLX0_9PSEU</name>
<dbReference type="Gene3D" id="3.30.1490.20">
    <property type="entry name" value="ATP-grasp fold, A domain"/>
    <property type="match status" value="1"/>
</dbReference>
<dbReference type="InterPro" id="IPR036291">
    <property type="entry name" value="NAD(P)-bd_dom_sf"/>
</dbReference>
<dbReference type="SUPFAM" id="SSF56059">
    <property type="entry name" value="Glutathione synthetase ATP-binding domain-like"/>
    <property type="match status" value="1"/>
</dbReference>
<evidence type="ECO:0000256" key="2">
    <source>
        <dbReference type="PROSITE-ProRule" id="PRU00409"/>
    </source>
</evidence>
<feature type="domain" description="ATP-grasp" evidence="3">
    <location>
        <begin position="494"/>
        <end position="530"/>
    </location>
</feature>
<dbReference type="GO" id="GO:0005524">
    <property type="term" value="F:ATP binding"/>
    <property type="evidence" value="ECO:0007669"/>
    <property type="project" value="UniProtKB-UniRule"/>
</dbReference>
<dbReference type="InterPro" id="IPR016102">
    <property type="entry name" value="Succinyl-CoA_synth-like"/>
</dbReference>
<dbReference type="SUPFAM" id="SSF52210">
    <property type="entry name" value="Succinyl-CoA synthetase domains"/>
    <property type="match status" value="2"/>
</dbReference>
<proteinExistence type="inferred from homology"/>
<dbReference type="InterPro" id="IPR032875">
    <property type="entry name" value="Succ_CoA_lig_flav_dom"/>
</dbReference>
<dbReference type="FunFam" id="3.30.1490.20:FF:000020">
    <property type="entry name" value="Protein lysine acetyltransferase"/>
    <property type="match status" value="1"/>
</dbReference>
<dbReference type="InterPro" id="IPR011761">
    <property type="entry name" value="ATP-grasp"/>
</dbReference>
<keyword evidence="5" id="KW-1185">Reference proteome</keyword>
<dbReference type="Gene3D" id="3.40.50.720">
    <property type="entry name" value="NAD(P)-binding Rossmann-like Domain"/>
    <property type="match status" value="1"/>
</dbReference>
<dbReference type="Pfam" id="PF13380">
    <property type="entry name" value="CoA_binding_2"/>
    <property type="match status" value="1"/>
</dbReference>
<dbReference type="PROSITE" id="PS50975">
    <property type="entry name" value="ATP_GRASP"/>
    <property type="match status" value="1"/>
</dbReference>
<organism evidence="4 5">
    <name type="scientific">Amycolatopsis pithecellobii</name>
    <dbReference type="NCBI Taxonomy" id="664692"/>
    <lineage>
        <taxon>Bacteria</taxon>
        <taxon>Bacillati</taxon>
        <taxon>Actinomycetota</taxon>
        <taxon>Actinomycetes</taxon>
        <taxon>Pseudonocardiales</taxon>
        <taxon>Pseudonocardiaceae</taxon>
        <taxon>Amycolatopsis</taxon>
    </lineage>
</organism>
<dbReference type="OrthoDB" id="190266at2"/>
<dbReference type="RefSeq" id="WP_154755279.1">
    <property type="nucleotide sequence ID" value="NZ_WMBA01000003.1"/>
</dbReference>
<keyword evidence="2" id="KW-0547">Nucleotide-binding</keyword>
<accession>A0A6N7YLX0</accession>
<dbReference type="SUPFAM" id="SSF51735">
    <property type="entry name" value="NAD(P)-binding Rossmann-fold domains"/>
    <property type="match status" value="1"/>
</dbReference>
<dbReference type="Gene3D" id="3.30.470.20">
    <property type="entry name" value="ATP-grasp fold, B domain"/>
    <property type="match status" value="1"/>
</dbReference>
<evidence type="ECO:0000259" key="3">
    <source>
        <dbReference type="PROSITE" id="PS50975"/>
    </source>
</evidence>
<gene>
    <name evidence="4" type="ORF">GKO32_03430</name>
</gene>
<dbReference type="InterPro" id="IPR003781">
    <property type="entry name" value="CoA-bd"/>
</dbReference>
<dbReference type="PANTHER" id="PTHR42793:SF1">
    <property type="entry name" value="PEPTIDYL-LYSINE N-ACETYLTRANSFERASE PATZ"/>
    <property type="match status" value="1"/>
</dbReference>
<dbReference type="Pfam" id="PF13607">
    <property type="entry name" value="Succ_CoA_lig"/>
    <property type="match status" value="1"/>
</dbReference>
<dbReference type="PANTHER" id="PTHR42793">
    <property type="entry name" value="COA BINDING DOMAIN CONTAINING PROTEIN"/>
    <property type="match status" value="1"/>
</dbReference>
<evidence type="ECO:0000313" key="5">
    <source>
        <dbReference type="Proteomes" id="UP000440096"/>
    </source>
</evidence>
<reference evidence="4 5" key="1">
    <citation type="submission" date="2019-11" db="EMBL/GenBank/DDBJ databases">
        <title>Draft genome of Amycolatopsis RM579.</title>
        <authorList>
            <person name="Duangmal K."/>
            <person name="Mingma R."/>
        </authorList>
    </citation>
    <scope>NUCLEOTIDE SEQUENCE [LARGE SCALE GENOMIC DNA]</scope>
    <source>
        <strain evidence="4 5">RM579</strain>
    </source>
</reference>
<comment type="similarity">
    <text evidence="1">In the N-terminal section; belongs to the acetate CoA ligase alpha subunit family.</text>
</comment>
<dbReference type="Gene3D" id="3.40.50.261">
    <property type="entry name" value="Succinyl-CoA synthetase domains"/>
    <property type="match status" value="2"/>
</dbReference>
<dbReference type="SMART" id="SM00881">
    <property type="entry name" value="CoA_binding"/>
    <property type="match status" value="1"/>
</dbReference>
<dbReference type="EMBL" id="WMBA01000003">
    <property type="protein sequence ID" value="MTD53032.1"/>
    <property type="molecule type" value="Genomic_DNA"/>
</dbReference>
<protein>
    <submittedName>
        <fullName evidence="4">CoA-binding protein</fullName>
    </submittedName>
</protein>
<dbReference type="Proteomes" id="UP000440096">
    <property type="component" value="Unassembled WGS sequence"/>
</dbReference>